<accession>A0ACC2XQ58</accession>
<organism evidence="1 2">
    <name type="scientific">Naganishia onofrii</name>
    <dbReference type="NCBI Taxonomy" id="1851511"/>
    <lineage>
        <taxon>Eukaryota</taxon>
        <taxon>Fungi</taxon>
        <taxon>Dikarya</taxon>
        <taxon>Basidiomycota</taxon>
        <taxon>Agaricomycotina</taxon>
        <taxon>Tremellomycetes</taxon>
        <taxon>Filobasidiales</taxon>
        <taxon>Filobasidiaceae</taxon>
        <taxon>Naganishia</taxon>
    </lineage>
</organism>
<reference evidence="1" key="1">
    <citation type="submission" date="2023-04" db="EMBL/GenBank/DDBJ databases">
        <title>Draft Genome sequencing of Naganishia species isolated from polar environments using Oxford Nanopore Technology.</title>
        <authorList>
            <person name="Leo P."/>
            <person name="Venkateswaran K."/>
        </authorList>
    </citation>
    <scope>NUCLEOTIDE SEQUENCE</scope>
    <source>
        <strain evidence="1">DBVPG 5303</strain>
    </source>
</reference>
<evidence type="ECO:0000313" key="1">
    <source>
        <dbReference type="EMBL" id="KAJ9126189.1"/>
    </source>
</evidence>
<comment type="caution">
    <text evidence="1">The sequence shown here is derived from an EMBL/GenBank/DDBJ whole genome shotgun (WGS) entry which is preliminary data.</text>
</comment>
<evidence type="ECO:0000313" key="2">
    <source>
        <dbReference type="Proteomes" id="UP001234202"/>
    </source>
</evidence>
<proteinExistence type="predicted"/>
<dbReference type="EMBL" id="JASBWV010000006">
    <property type="protein sequence ID" value="KAJ9126189.1"/>
    <property type="molecule type" value="Genomic_DNA"/>
</dbReference>
<protein>
    <submittedName>
        <fullName evidence="1">Uncharacterized protein</fullName>
    </submittedName>
</protein>
<dbReference type="Proteomes" id="UP001234202">
    <property type="component" value="Unassembled WGS sequence"/>
</dbReference>
<keyword evidence="2" id="KW-1185">Reference proteome</keyword>
<sequence>MKSVLAAIKSEDSSRDSSPDSLPPSAHLKPVSVKQQPESRLSLQVPITNGQGASQQSASPVATPFSARAASVTSISSSVVRQSPAPSPTPAPGPEQIQDRERRLKETQDRLFPSPPPSDDESFIVPIRQPFKPTYAEEVNVEQRKNYTPIGLRAPDMEWTRSLLETEVTPPDSPSSNSSASSEDVLMDMGNDLEYVEELDGIASSRPRQTAQSSSTANSKTPAGAGTSERPSKVGKRSTKEIGSAKGERLAAEQSSRTPKEPAQQKPWELRRFVAPELKELRETTLTSKEIIPFSDIRKLLPPVITGLDSKQLESSFVQLRRLLIPSDAKMADRPRVELSLLQVAWVVNQIAEHGSARYLKAFAADVSNMKLLEFFLNDAYARGGKSIINDKDYRNKTPKTKLTEWRATCVAYFTIKVGISSFPDRDISVRILIDGYMA</sequence>
<gene>
    <name evidence="1" type="ORF">QFC24_002462</name>
</gene>
<name>A0ACC2XQ58_9TREE</name>